<feature type="compositionally biased region" description="Acidic residues" evidence="1">
    <location>
        <begin position="96"/>
        <end position="130"/>
    </location>
</feature>
<feature type="region of interest" description="Disordered" evidence="1">
    <location>
        <begin position="364"/>
        <end position="394"/>
    </location>
</feature>
<name>A0A9P6UPB7_9FUNG</name>
<feature type="compositionally biased region" description="Low complexity" evidence="1">
    <location>
        <begin position="556"/>
        <end position="585"/>
    </location>
</feature>
<feature type="region of interest" description="Disordered" evidence="1">
    <location>
        <begin position="551"/>
        <end position="601"/>
    </location>
</feature>
<feature type="compositionally biased region" description="Basic and acidic residues" evidence="1">
    <location>
        <begin position="985"/>
        <end position="994"/>
    </location>
</feature>
<evidence type="ECO:0000256" key="1">
    <source>
        <dbReference type="SAM" id="MobiDB-lite"/>
    </source>
</evidence>
<feature type="compositionally biased region" description="Low complexity" evidence="1">
    <location>
        <begin position="680"/>
        <end position="706"/>
    </location>
</feature>
<feature type="region of interest" description="Disordered" evidence="1">
    <location>
        <begin position="620"/>
        <end position="706"/>
    </location>
</feature>
<proteinExistence type="predicted"/>
<dbReference type="EMBL" id="JAAAIN010000482">
    <property type="protein sequence ID" value="KAG0313892.1"/>
    <property type="molecule type" value="Genomic_DNA"/>
</dbReference>
<evidence type="ECO:0000256" key="2">
    <source>
        <dbReference type="SAM" id="Phobius"/>
    </source>
</evidence>
<feature type="compositionally biased region" description="Polar residues" evidence="1">
    <location>
        <begin position="431"/>
        <end position="442"/>
    </location>
</feature>
<sequence>PAPATTAPEPATGGTPSPQTPPAEGASPNPTPATPTPAPDAPAVPDTTADPVAAPATPTPDAPPADSAPAPAAPTQPADSSPNGGDKGGDVNGDWDSYDGGDDDSNDSNDDDRNDDGEGDGGDNDDDNGENDNSNDGNDDDNDDNDDEGELARKHPRSFQPRNISGSRGSSIISLEGLVGAPGEEKSNAVAKRSILKLEGRRRSPRPRPIPHPHIVGARRTITPDNLHSHQVVKAMDIADAFVQFPVTVALAEQLTIDYLLNVLTGPAASSPLPAPLKTLRTTVNPNGVANLSLAADGNSNNTIVITDLMVSISPAYVEPIGERKHLSMSKPIFATVIGILSAVVCGVVLMYVVRPLVKRHRKQSGGSTVLVEGNESDSRGTFPSHATGSQAGGNGYYGDSTAYTGNNNNNNGSQYFDGGYDAYNQYSSKEAPYSASSTGPNSQPPPMQEVYSEKYTHSHQKDSNSAPAIFDRSLSGNNTPHSATVFSAAAVLDAVNSEDPEYAQKQLELLRKQDQLQAQSVPLPASTVATPTTATTPPVTLRDIQSARTRYNWGSNTPTTPNTNSISTPTSTTATVASATPNTTESQASSSSAFDNTPHAPEARLHNRINSLVNAIPEESSVQPAAPQDYAPASGLTPATSGHRNENAYDDDEEDRYSAVSSRNGSDLFHSDTKPRLFPTSIDTSTSSTSTYGVPSSSSTSGSITRDVGGGLATALYRNHRLSMDNPGGFSPAVQSPFSARSLSLRRLGNFGTGNGNGNGDDSNNNNHCTPYASMSNDILPSRVSTESASASYRENSRSIDLQTRFQDLMSPSRSASGNGAARSSMDSGTPRASFSDDYRHRLPTTPSSSRFTTTTNGGETTPRVSISNDSPVSMDSQNRSSSSYMGDVQTRFQDITSSSRSRLEGGGGGGGGGGLASATSRASFSEDFPARRVSLDAYRANMSVSTPTSATVGSGEGRENVSSELMSPMREQRASTANWSRYARRDPSGAAL</sequence>
<feature type="compositionally biased region" description="Polar residues" evidence="1">
    <location>
        <begin position="380"/>
        <end position="390"/>
    </location>
</feature>
<feature type="compositionally biased region" description="Polar residues" evidence="1">
    <location>
        <begin position="586"/>
        <end position="596"/>
    </location>
</feature>
<feature type="compositionally biased region" description="Low complexity" evidence="1">
    <location>
        <begin position="1"/>
        <end position="17"/>
    </location>
</feature>
<feature type="compositionally biased region" description="Basic and acidic residues" evidence="1">
    <location>
        <begin position="452"/>
        <end position="463"/>
    </location>
</feature>
<feature type="compositionally biased region" description="Polar residues" evidence="1">
    <location>
        <begin position="864"/>
        <end position="902"/>
    </location>
</feature>
<keyword evidence="2" id="KW-0812">Transmembrane</keyword>
<reference evidence="3" key="1">
    <citation type="journal article" date="2020" name="Fungal Divers.">
        <title>Resolving the Mortierellaceae phylogeny through synthesis of multi-gene phylogenetics and phylogenomics.</title>
        <authorList>
            <person name="Vandepol N."/>
            <person name="Liber J."/>
            <person name="Desiro A."/>
            <person name="Na H."/>
            <person name="Kennedy M."/>
            <person name="Barry K."/>
            <person name="Grigoriev I.V."/>
            <person name="Miller A.N."/>
            <person name="O'Donnell K."/>
            <person name="Stajich J.E."/>
            <person name="Bonito G."/>
        </authorList>
    </citation>
    <scope>NUCLEOTIDE SEQUENCE</scope>
    <source>
        <strain evidence="3">NVP60</strain>
    </source>
</reference>
<accession>A0A9P6UPB7</accession>
<feature type="compositionally biased region" description="Gly residues" evidence="1">
    <location>
        <begin position="906"/>
        <end position="917"/>
    </location>
</feature>
<evidence type="ECO:0000313" key="4">
    <source>
        <dbReference type="Proteomes" id="UP000823405"/>
    </source>
</evidence>
<dbReference type="PANTHER" id="PTHR35711">
    <property type="entry name" value="EXPRESSED PROTEIN"/>
    <property type="match status" value="1"/>
</dbReference>
<feature type="compositionally biased region" description="Acidic residues" evidence="1">
    <location>
        <begin position="137"/>
        <end position="149"/>
    </location>
</feature>
<dbReference type="AlphaFoldDB" id="A0A9P6UPB7"/>
<feature type="compositionally biased region" description="Pro residues" evidence="1">
    <location>
        <begin position="29"/>
        <end position="42"/>
    </location>
</feature>
<feature type="region of interest" description="Disordered" evidence="1">
    <location>
        <begin position="946"/>
        <end position="994"/>
    </location>
</feature>
<feature type="region of interest" description="Disordered" evidence="1">
    <location>
        <begin position="1"/>
        <end position="169"/>
    </location>
</feature>
<keyword evidence="2" id="KW-1133">Transmembrane helix</keyword>
<feature type="non-terminal residue" evidence="3">
    <location>
        <position position="1"/>
    </location>
</feature>
<feature type="region of interest" description="Disordered" evidence="1">
    <location>
        <begin position="750"/>
        <end position="925"/>
    </location>
</feature>
<feature type="transmembrane region" description="Helical" evidence="2">
    <location>
        <begin position="333"/>
        <end position="354"/>
    </location>
</feature>
<feature type="compositionally biased region" description="Polar residues" evidence="1">
    <location>
        <begin position="774"/>
        <end position="807"/>
    </location>
</feature>
<organism evidence="3 4">
    <name type="scientific">Linnemannia gamsii</name>
    <dbReference type="NCBI Taxonomy" id="64522"/>
    <lineage>
        <taxon>Eukaryota</taxon>
        <taxon>Fungi</taxon>
        <taxon>Fungi incertae sedis</taxon>
        <taxon>Mucoromycota</taxon>
        <taxon>Mortierellomycotina</taxon>
        <taxon>Mortierellomycetes</taxon>
        <taxon>Mortierellales</taxon>
        <taxon>Mortierellaceae</taxon>
        <taxon>Linnemannia</taxon>
    </lineage>
</organism>
<protein>
    <submittedName>
        <fullName evidence="3">Uncharacterized protein</fullName>
    </submittedName>
</protein>
<feature type="compositionally biased region" description="Low complexity" evidence="1">
    <location>
        <begin position="43"/>
        <end position="56"/>
    </location>
</feature>
<dbReference type="OrthoDB" id="8062037at2759"/>
<keyword evidence="2" id="KW-0472">Membrane</keyword>
<gene>
    <name evidence="3" type="ORF">BGZ97_009792</name>
</gene>
<keyword evidence="4" id="KW-1185">Reference proteome</keyword>
<comment type="caution">
    <text evidence="3">The sequence shown here is derived from an EMBL/GenBank/DDBJ whole genome shotgun (WGS) entry which is preliminary data.</text>
</comment>
<feature type="region of interest" description="Disordered" evidence="1">
    <location>
        <begin position="431"/>
        <end position="476"/>
    </location>
</feature>
<dbReference type="Proteomes" id="UP000823405">
    <property type="component" value="Unassembled WGS sequence"/>
</dbReference>
<feature type="compositionally biased region" description="Low complexity" evidence="1">
    <location>
        <begin position="64"/>
        <end position="84"/>
    </location>
</feature>
<evidence type="ECO:0000313" key="3">
    <source>
        <dbReference type="EMBL" id="KAG0313892.1"/>
    </source>
</evidence>
<feature type="compositionally biased region" description="Low complexity" evidence="1">
    <location>
        <begin position="845"/>
        <end position="863"/>
    </location>
</feature>
<feature type="compositionally biased region" description="Low complexity" evidence="1">
    <location>
        <begin position="812"/>
        <end position="826"/>
    </location>
</feature>
<dbReference type="PANTHER" id="PTHR35711:SF1">
    <property type="entry name" value="ECTODERMAL, ISOFORM F"/>
    <property type="match status" value="1"/>
</dbReference>